<sequence>MGDQGRRPTCFAWATTAAHEHRRNEELSVEYLHWACGPPAAARGTRPAMTRALKSPGQPPESQWPYDPDRDESASTYTPPSSVVGPFQTATTRSATPSIDLVRDALLAGDIPIAGIRVTPAFHRATDGVIDGIEQGTDGHAICLVGVVEATRPVGSISSGGRLVCVRNSWGPDWGASGHALMTERAFLATSLFVLVLND</sequence>
<dbReference type="InterPro" id="IPR038765">
    <property type="entry name" value="Papain-like_cys_pep_sf"/>
</dbReference>
<evidence type="ECO:0000313" key="3">
    <source>
        <dbReference type="EMBL" id="MFC5060744.1"/>
    </source>
</evidence>
<dbReference type="Pfam" id="PF00112">
    <property type="entry name" value="Peptidase_C1"/>
    <property type="match status" value="1"/>
</dbReference>
<keyword evidence="4" id="KW-1185">Reference proteome</keyword>
<dbReference type="InterPro" id="IPR000668">
    <property type="entry name" value="Peptidase_C1A_C"/>
</dbReference>
<feature type="region of interest" description="Disordered" evidence="1">
    <location>
        <begin position="40"/>
        <end position="90"/>
    </location>
</feature>
<dbReference type="RefSeq" id="WP_378034253.1">
    <property type="nucleotide sequence ID" value="NZ_JBHSIV010000001.1"/>
</dbReference>
<organism evidence="3 4">
    <name type="scientific">Actinomycetospora atypica</name>
    <dbReference type="NCBI Taxonomy" id="1290095"/>
    <lineage>
        <taxon>Bacteria</taxon>
        <taxon>Bacillati</taxon>
        <taxon>Actinomycetota</taxon>
        <taxon>Actinomycetes</taxon>
        <taxon>Pseudonocardiales</taxon>
        <taxon>Pseudonocardiaceae</taxon>
        <taxon>Actinomycetospora</taxon>
    </lineage>
</organism>
<gene>
    <name evidence="3" type="ORF">ACFPBZ_00865</name>
</gene>
<dbReference type="SUPFAM" id="SSF54001">
    <property type="entry name" value="Cysteine proteinases"/>
    <property type="match status" value="1"/>
</dbReference>
<protein>
    <submittedName>
        <fullName evidence="3">C1 family peptidase</fullName>
    </submittedName>
</protein>
<feature type="domain" description="Peptidase C1A papain C-terminal" evidence="2">
    <location>
        <begin position="9"/>
        <end position="184"/>
    </location>
</feature>
<accession>A0ABV9YFK7</accession>
<dbReference type="EMBL" id="JBHSIV010000001">
    <property type="protein sequence ID" value="MFC5060744.1"/>
    <property type="molecule type" value="Genomic_DNA"/>
</dbReference>
<evidence type="ECO:0000256" key="1">
    <source>
        <dbReference type="SAM" id="MobiDB-lite"/>
    </source>
</evidence>
<dbReference type="Proteomes" id="UP001595947">
    <property type="component" value="Unassembled WGS sequence"/>
</dbReference>
<feature type="compositionally biased region" description="Low complexity" evidence="1">
    <location>
        <begin position="40"/>
        <end position="52"/>
    </location>
</feature>
<comment type="caution">
    <text evidence="3">The sequence shown here is derived from an EMBL/GenBank/DDBJ whole genome shotgun (WGS) entry which is preliminary data.</text>
</comment>
<evidence type="ECO:0000313" key="4">
    <source>
        <dbReference type="Proteomes" id="UP001595947"/>
    </source>
</evidence>
<proteinExistence type="predicted"/>
<name>A0ABV9YFK7_9PSEU</name>
<reference evidence="4" key="1">
    <citation type="journal article" date="2019" name="Int. J. Syst. Evol. Microbiol.">
        <title>The Global Catalogue of Microorganisms (GCM) 10K type strain sequencing project: providing services to taxonomists for standard genome sequencing and annotation.</title>
        <authorList>
            <consortium name="The Broad Institute Genomics Platform"/>
            <consortium name="The Broad Institute Genome Sequencing Center for Infectious Disease"/>
            <person name="Wu L."/>
            <person name="Ma J."/>
        </authorList>
    </citation>
    <scope>NUCLEOTIDE SEQUENCE [LARGE SCALE GENOMIC DNA]</scope>
    <source>
        <strain evidence="4">CGMCC 4.7093</strain>
    </source>
</reference>
<evidence type="ECO:0000259" key="2">
    <source>
        <dbReference type="Pfam" id="PF00112"/>
    </source>
</evidence>
<dbReference type="Gene3D" id="3.90.70.10">
    <property type="entry name" value="Cysteine proteinases"/>
    <property type="match status" value="1"/>
</dbReference>